<accession>A0ACB8ZU12</accession>
<keyword evidence="2" id="KW-1185">Reference proteome</keyword>
<name>A0ACB8ZU12_ARCLA</name>
<organism evidence="1 2">
    <name type="scientific">Arctium lappa</name>
    <name type="common">Greater burdock</name>
    <name type="synonym">Lappa major</name>
    <dbReference type="NCBI Taxonomy" id="4217"/>
    <lineage>
        <taxon>Eukaryota</taxon>
        <taxon>Viridiplantae</taxon>
        <taxon>Streptophyta</taxon>
        <taxon>Embryophyta</taxon>
        <taxon>Tracheophyta</taxon>
        <taxon>Spermatophyta</taxon>
        <taxon>Magnoliopsida</taxon>
        <taxon>eudicotyledons</taxon>
        <taxon>Gunneridae</taxon>
        <taxon>Pentapetalae</taxon>
        <taxon>asterids</taxon>
        <taxon>campanulids</taxon>
        <taxon>Asterales</taxon>
        <taxon>Asteraceae</taxon>
        <taxon>Carduoideae</taxon>
        <taxon>Cardueae</taxon>
        <taxon>Arctiinae</taxon>
        <taxon>Arctium</taxon>
    </lineage>
</organism>
<evidence type="ECO:0000313" key="2">
    <source>
        <dbReference type="Proteomes" id="UP001055879"/>
    </source>
</evidence>
<proteinExistence type="predicted"/>
<gene>
    <name evidence="1" type="ORF">L6452_26623</name>
</gene>
<dbReference type="EMBL" id="CM042055">
    <property type="protein sequence ID" value="KAI3701497.1"/>
    <property type="molecule type" value="Genomic_DNA"/>
</dbReference>
<comment type="caution">
    <text evidence="1">The sequence shown here is derived from an EMBL/GenBank/DDBJ whole genome shotgun (WGS) entry which is preliminary data.</text>
</comment>
<reference evidence="2" key="1">
    <citation type="journal article" date="2022" name="Mol. Ecol. Resour.">
        <title>The genomes of chicory, endive, great burdock and yacon provide insights into Asteraceae palaeo-polyploidization history and plant inulin production.</title>
        <authorList>
            <person name="Fan W."/>
            <person name="Wang S."/>
            <person name="Wang H."/>
            <person name="Wang A."/>
            <person name="Jiang F."/>
            <person name="Liu H."/>
            <person name="Zhao H."/>
            <person name="Xu D."/>
            <person name="Zhang Y."/>
        </authorList>
    </citation>
    <scope>NUCLEOTIDE SEQUENCE [LARGE SCALE GENOMIC DNA]</scope>
    <source>
        <strain evidence="2">cv. Niubang</strain>
    </source>
</reference>
<evidence type="ECO:0000313" key="1">
    <source>
        <dbReference type="EMBL" id="KAI3701497.1"/>
    </source>
</evidence>
<reference evidence="1 2" key="2">
    <citation type="journal article" date="2022" name="Mol. Ecol. Resour.">
        <title>The genomes of chicory, endive, great burdock and yacon provide insights into Asteraceae paleo-polyploidization history and plant inulin production.</title>
        <authorList>
            <person name="Fan W."/>
            <person name="Wang S."/>
            <person name="Wang H."/>
            <person name="Wang A."/>
            <person name="Jiang F."/>
            <person name="Liu H."/>
            <person name="Zhao H."/>
            <person name="Xu D."/>
            <person name="Zhang Y."/>
        </authorList>
    </citation>
    <scope>NUCLEOTIDE SEQUENCE [LARGE SCALE GENOMIC DNA]</scope>
    <source>
        <strain evidence="2">cv. Niubang</strain>
    </source>
</reference>
<protein>
    <submittedName>
        <fullName evidence="1">Uncharacterized protein</fullName>
    </submittedName>
</protein>
<dbReference type="Proteomes" id="UP001055879">
    <property type="component" value="Linkage Group LG09"/>
</dbReference>
<sequence length="75" mass="8614">MSRVARMIMYGTFIMAHGQCYDEPTCYICILELPWCDDRWGSAKVSKRLTIVYQEVDDLWSGEIEECSPVMPSTG</sequence>